<reference evidence="1 2" key="1">
    <citation type="submission" date="2017-01" db="EMBL/GenBank/DDBJ databases">
        <title>Genome analysis of Paenibacillus selenitrireducens ES3-24.</title>
        <authorList>
            <person name="Xu D."/>
            <person name="Yao R."/>
            <person name="Zheng S."/>
        </authorList>
    </citation>
    <scope>NUCLEOTIDE SEQUENCE [LARGE SCALE GENOMIC DNA]</scope>
    <source>
        <strain evidence="1 2">ES3-24</strain>
    </source>
</reference>
<dbReference type="Proteomes" id="UP000190188">
    <property type="component" value="Unassembled WGS sequence"/>
</dbReference>
<accession>A0A1T2XFE1</accession>
<dbReference type="AlphaFoldDB" id="A0A1T2XFE1"/>
<organism evidence="1 2">
    <name type="scientific">Paenibacillus selenitireducens</name>
    <dbReference type="NCBI Taxonomy" id="1324314"/>
    <lineage>
        <taxon>Bacteria</taxon>
        <taxon>Bacillati</taxon>
        <taxon>Bacillota</taxon>
        <taxon>Bacilli</taxon>
        <taxon>Bacillales</taxon>
        <taxon>Paenibacillaceae</taxon>
        <taxon>Paenibacillus</taxon>
    </lineage>
</organism>
<name>A0A1T2XFE1_9BACL</name>
<dbReference type="STRING" id="1324314.BVG16_12105"/>
<keyword evidence="2" id="KW-1185">Reference proteome</keyword>
<sequence>MNVVIRNRLAFIALTFHVFDLDLYLVRLDEWAKGYGTIAHFVSIAKKIPKNTCISNKCLVYNKYEYTFDSMCG</sequence>
<evidence type="ECO:0000313" key="2">
    <source>
        <dbReference type="Proteomes" id="UP000190188"/>
    </source>
</evidence>
<protein>
    <submittedName>
        <fullName evidence="1">Uncharacterized protein</fullName>
    </submittedName>
</protein>
<gene>
    <name evidence="1" type="ORF">BVG16_12105</name>
</gene>
<dbReference type="EMBL" id="MSZX01000004">
    <property type="protein sequence ID" value="OPA78601.1"/>
    <property type="molecule type" value="Genomic_DNA"/>
</dbReference>
<evidence type="ECO:0000313" key="1">
    <source>
        <dbReference type="EMBL" id="OPA78601.1"/>
    </source>
</evidence>
<proteinExistence type="predicted"/>
<comment type="caution">
    <text evidence="1">The sequence shown here is derived from an EMBL/GenBank/DDBJ whole genome shotgun (WGS) entry which is preliminary data.</text>
</comment>